<sequence length="201" mass="21552">MKCKYSRCKEIHRKKKKRKTHCHKLLYDPSGPRSSRCSPGSRSSQGPPGSRSSQGPPGSRSSQGPPGPRGPQGPPGPRGPQGPPGPRGPQGPPGPRGPQGSPGPRGPQGPPISGLILTTNLLYFTFSDGQKRVYTNNDGVAEYGITEILAPSKVSYINLFINGIIQPQSNYKVEEDKLTLLTEDVPAEDVPITLQFILINK</sequence>
<dbReference type="Gene3D" id="1.20.5.320">
    <property type="entry name" value="6-Phosphogluconate Dehydrogenase, domain 3"/>
    <property type="match status" value="1"/>
</dbReference>
<feature type="compositionally biased region" description="Pro residues" evidence="3">
    <location>
        <begin position="65"/>
        <end position="96"/>
    </location>
</feature>
<evidence type="ECO:0000313" key="5">
    <source>
        <dbReference type="EMBL" id="RDZ12883.1"/>
    </source>
</evidence>
<dbReference type="PANTHER" id="PTHR15427:SF33">
    <property type="entry name" value="COLLAGEN IV NC1 DOMAIN-CONTAINING PROTEIN"/>
    <property type="match status" value="1"/>
</dbReference>
<keyword evidence="5" id="KW-0176">Collagen</keyword>
<proteinExistence type="predicted"/>
<gene>
    <name evidence="5" type="ORF">C3744_17100</name>
</gene>
<dbReference type="Pfam" id="PF01391">
    <property type="entry name" value="Collagen"/>
    <property type="match status" value="1"/>
</dbReference>
<evidence type="ECO:0000256" key="3">
    <source>
        <dbReference type="SAM" id="MobiDB-lite"/>
    </source>
</evidence>
<dbReference type="AlphaFoldDB" id="A0A3D8X0D1"/>
<accession>A0A3D8X0D1</accession>
<evidence type="ECO:0000259" key="4">
    <source>
        <dbReference type="Pfam" id="PF13799"/>
    </source>
</evidence>
<reference evidence="5" key="1">
    <citation type="journal article" date="2018" name="Appl. Environ. Microbiol.">
        <title>Antimicrobial susceptibility testing and tentative epidemiological cut-off values of five Bacillus species relevant for use as animal feed additives or for plant protection.</title>
        <authorList>
            <person name="Agerso Y."/>
            <person name="Stuer-Lauridsen B."/>
            <person name="Bjerre K."/>
            <person name="Jensen M.G."/>
            <person name="Johansen E."/>
            <person name="Bennedsen M."/>
            <person name="Brockmann E."/>
            <person name="Nielsen B."/>
        </authorList>
    </citation>
    <scope>NUCLEOTIDE SEQUENCE [LARGE SCALE GENOMIC DNA]</scope>
    <source>
        <strain evidence="5">CHCC20162</strain>
    </source>
</reference>
<feature type="compositionally biased region" description="Low complexity" evidence="3">
    <location>
        <begin position="29"/>
        <end position="64"/>
    </location>
</feature>
<protein>
    <submittedName>
        <fullName evidence="5">Collagen-like protein</fullName>
    </submittedName>
</protein>
<dbReference type="InterPro" id="IPR025237">
    <property type="entry name" value="DUF4183"/>
</dbReference>
<dbReference type="Proteomes" id="UP000256519">
    <property type="component" value="Unassembled WGS sequence"/>
</dbReference>
<feature type="domain" description="DUF4183" evidence="4">
    <location>
        <begin position="125"/>
        <end position="196"/>
    </location>
</feature>
<organism evidence="5 6">
    <name type="scientific">Priestia megaterium</name>
    <name type="common">Bacillus megaterium</name>
    <dbReference type="NCBI Taxonomy" id="1404"/>
    <lineage>
        <taxon>Bacteria</taxon>
        <taxon>Bacillati</taxon>
        <taxon>Bacillota</taxon>
        <taxon>Bacilli</taxon>
        <taxon>Bacillales</taxon>
        <taxon>Bacillaceae</taxon>
        <taxon>Priestia</taxon>
    </lineage>
</organism>
<dbReference type="InterPro" id="IPR008160">
    <property type="entry name" value="Collagen"/>
</dbReference>
<dbReference type="Pfam" id="PF13799">
    <property type="entry name" value="DUF4183"/>
    <property type="match status" value="1"/>
</dbReference>
<dbReference type="InterPro" id="IPR050392">
    <property type="entry name" value="Collagen/C1q_domain"/>
</dbReference>
<evidence type="ECO:0000256" key="1">
    <source>
        <dbReference type="ARBA" id="ARBA00004613"/>
    </source>
</evidence>
<dbReference type="EMBL" id="PQWM01000016">
    <property type="protein sequence ID" value="RDZ12883.1"/>
    <property type="molecule type" value="Genomic_DNA"/>
</dbReference>
<keyword evidence="2" id="KW-0964">Secreted</keyword>
<evidence type="ECO:0000313" key="6">
    <source>
        <dbReference type="Proteomes" id="UP000256519"/>
    </source>
</evidence>
<feature type="region of interest" description="Disordered" evidence="3">
    <location>
        <begin position="1"/>
        <end position="114"/>
    </location>
</feature>
<evidence type="ECO:0000256" key="2">
    <source>
        <dbReference type="ARBA" id="ARBA00022525"/>
    </source>
</evidence>
<feature type="compositionally biased region" description="Basic residues" evidence="3">
    <location>
        <begin position="1"/>
        <end position="24"/>
    </location>
</feature>
<name>A0A3D8X0D1_PRIMG</name>
<comment type="subcellular location">
    <subcellularLocation>
        <location evidence="1">Secreted</location>
    </subcellularLocation>
</comment>
<comment type="caution">
    <text evidence="5">The sequence shown here is derived from an EMBL/GenBank/DDBJ whole genome shotgun (WGS) entry which is preliminary data.</text>
</comment>
<dbReference type="PANTHER" id="PTHR15427">
    <property type="entry name" value="EMILIN ELASTIN MICROFIBRIL INTERFACE-LOCATED PROTEIN ELASTIN MICROFIBRIL INTERFACER"/>
    <property type="match status" value="1"/>
</dbReference>